<protein>
    <submittedName>
        <fullName evidence="1">Uncharacterized protein</fullName>
    </submittedName>
</protein>
<accession>A0A6M3LXS0</accession>
<name>A0A6M3LXS0_9ZZZZ</name>
<dbReference type="EMBL" id="MT143684">
    <property type="protein sequence ID" value="QJB00177.1"/>
    <property type="molecule type" value="Genomic_DNA"/>
</dbReference>
<dbReference type="AlphaFoldDB" id="A0A6M3LXS0"/>
<evidence type="ECO:0000313" key="1">
    <source>
        <dbReference type="EMBL" id="QJB00177.1"/>
    </source>
</evidence>
<sequence length="78" mass="9165">MHEEFWWLDNPPLERFLEECEPRQWFETGFSLAGPHLGQLVIRGSIYGNCFIPTEGKTEFSQIPWSPQRITLPEFIPS</sequence>
<proteinExistence type="predicted"/>
<organism evidence="1">
    <name type="scientific">viral metagenome</name>
    <dbReference type="NCBI Taxonomy" id="1070528"/>
    <lineage>
        <taxon>unclassified sequences</taxon>
        <taxon>metagenomes</taxon>
        <taxon>organismal metagenomes</taxon>
    </lineage>
</organism>
<reference evidence="1" key="1">
    <citation type="submission" date="2020-03" db="EMBL/GenBank/DDBJ databases">
        <title>The deep terrestrial virosphere.</title>
        <authorList>
            <person name="Holmfeldt K."/>
            <person name="Nilsson E."/>
            <person name="Simone D."/>
            <person name="Lopez-Fernandez M."/>
            <person name="Wu X."/>
            <person name="de Brujin I."/>
            <person name="Lundin D."/>
            <person name="Andersson A."/>
            <person name="Bertilsson S."/>
            <person name="Dopson M."/>
        </authorList>
    </citation>
    <scope>NUCLEOTIDE SEQUENCE</scope>
    <source>
        <strain evidence="1">MM171A00660</strain>
    </source>
</reference>
<gene>
    <name evidence="1" type="ORF">MM171A00660_0002</name>
</gene>